<dbReference type="Proteomes" id="UP000050794">
    <property type="component" value="Unassembled WGS sequence"/>
</dbReference>
<evidence type="ECO:0000313" key="2">
    <source>
        <dbReference type="WBParaSite" id="TCNE_0000364401-mRNA-1"/>
    </source>
</evidence>
<dbReference type="AlphaFoldDB" id="A0A183U574"/>
<sequence>LPMTRSVVSLRISASTPMPRRNSTRTPLTLNVLRMRCDDS</sequence>
<proteinExistence type="predicted"/>
<protein>
    <submittedName>
        <fullName evidence="2">Copper-containing nitrite reductase</fullName>
    </submittedName>
</protein>
<keyword evidence="1" id="KW-1185">Reference proteome</keyword>
<organism evidence="1 2">
    <name type="scientific">Toxocara canis</name>
    <name type="common">Canine roundworm</name>
    <dbReference type="NCBI Taxonomy" id="6265"/>
    <lineage>
        <taxon>Eukaryota</taxon>
        <taxon>Metazoa</taxon>
        <taxon>Ecdysozoa</taxon>
        <taxon>Nematoda</taxon>
        <taxon>Chromadorea</taxon>
        <taxon>Rhabditida</taxon>
        <taxon>Spirurina</taxon>
        <taxon>Ascaridomorpha</taxon>
        <taxon>Ascaridoidea</taxon>
        <taxon>Toxocaridae</taxon>
        <taxon>Toxocara</taxon>
    </lineage>
</organism>
<reference evidence="2" key="1">
    <citation type="submission" date="2016-06" db="UniProtKB">
        <authorList>
            <consortium name="WormBaseParasite"/>
        </authorList>
    </citation>
    <scope>IDENTIFICATION</scope>
</reference>
<evidence type="ECO:0000313" key="1">
    <source>
        <dbReference type="Proteomes" id="UP000050794"/>
    </source>
</evidence>
<name>A0A183U574_TOXCA</name>
<accession>A0A183U574</accession>
<dbReference type="WBParaSite" id="TCNE_0000364401-mRNA-1">
    <property type="protein sequence ID" value="TCNE_0000364401-mRNA-1"/>
    <property type="gene ID" value="TCNE_0000364401"/>
</dbReference>